<evidence type="ECO:0000256" key="4">
    <source>
        <dbReference type="SAM" id="MobiDB-lite"/>
    </source>
</evidence>
<dbReference type="Proteomes" id="UP001611415">
    <property type="component" value="Unassembled WGS sequence"/>
</dbReference>
<dbReference type="Gene3D" id="1.10.10.60">
    <property type="entry name" value="Homeodomain-like"/>
    <property type="match status" value="2"/>
</dbReference>
<evidence type="ECO:0000313" key="7">
    <source>
        <dbReference type="Proteomes" id="UP001611415"/>
    </source>
</evidence>
<dbReference type="InterPro" id="IPR050204">
    <property type="entry name" value="AraC_XylS_family_regulators"/>
</dbReference>
<proteinExistence type="predicted"/>
<sequence>MADGGDTRRWRGVAALRPGRLVIVGQIGTAALHAHHTVQVIVAAEDMVLADRAGERVVCRAAVVPPDVAHAVVRGASHGAVAHLDPESASGARWAAAVHPRDSAHGWASAAGELRLDALSEWLRAEQGLGGGGSGDPGVAGEAPTEQRAFEGAFAGWGTLVESATGLGASGEAFVEQDAVEVAPVGRRVGGGPLTERVGEGPPAEQGAGAGQSVEQRVRSEVSAEPAVSGVLTDEAAAFVDWMRSAIASESEAQWLRVGAAGETVRHPAVAEVLRLLPERISAGPVRLAELARAVHLSESRLAHVFSAELGLPFRPYLRWLRMQRAAELLVAGHSLTEVAHQAGFADSAHLTRVCRSMFGAPPSDFNDLNWNATV</sequence>
<evidence type="ECO:0000256" key="2">
    <source>
        <dbReference type="ARBA" id="ARBA00023125"/>
    </source>
</evidence>
<protein>
    <submittedName>
        <fullName evidence="6">Helix-turn-helix transcriptional regulator</fullName>
    </submittedName>
</protein>
<organism evidence="6 7">
    <name type="scientific">Nocardia xishanensis</name>
    <dbReference type="NCBI Taxonomy" id="238964"/>
    <lineage>
        <taxon>Bacteria</taxon>
        <taxon>Bacillati</taxon>
        <taxon>Actinomycetota</taxon>
        <taxon>Actinomycetes</taxon>
        <taxon>Mycobacteriales</taxon>
        <taxon>Nocardiaceae</taxon>
        <taxon>Nocardia</taxon>
    </lineage>
</organism>
<evidence type="ECO:0000256" key="1">
    <source>
        <dbReference type="ARBA" id="ARBA00023015"/>
    </source>
</evidence>
<dbReference type="PANTHER" id="PTHR46796">
    <property type="entry name" value="HTH-TYPE TRANSCRIPTIONAL ACTIVATOR RHAS-RELATED"/>
    <property type="match status" value="1"/>
</dbReference>
<keyword evidence="3" id="KW-0804">Transcription</keyword>
<feature type="domain" description="HTH araC/xylS-type" evidence="5">
    <location>
        <begin position="271"/>
        <end position="369"/>
    </location>
</feature>
<keyword evidence="1" id="KW-0805">Transcription regulation</keyword>
<accession>A0ABW7X535</accession>
<dbReference type="EMBL" id="JBIRYO010000015">
    <property type="protein sequence ID" value="MFI2476231.1"/>
    <property type="molecule type" value="Genomic_DNA"/>
</dbReference>
<dbReference type="Pfam" id="PF12833">
    <property type="entry name" value="HTH_18"/>
    <property type="match status" value="1"/>
</dbReference>
<reference evidence="6 7" key="1">
    <citation type="submission" date="2024-10" db="EMBL/GenBank/DDBJ databases">
        <title>The Natural Products Discovery Center: Release of the First 8490 Sequenced Strains for Exploring Actinobacteria Biosynthetic Diversity.</title>
        <authorList>
            <person name="Kalkreuter E."/>
            <person name="Kautsar S.A."/>
            <person name="Yang D."/>
            <person name="Bader C.D."/>
            <person name="Teijaro C.N."/>
            <person name="Fluegel L."/>
            <person name="Davis C.M."/>
            <person name="Simpson J.R."/>
            <person name="Lauterbach L."/>
            <person name="Steele A.D."/>
            <person name="Gui C."/>
            <person name="Meng S."/>
            <person name="Li G."/>
            <person name="Viehrig K."/>
            <person name="Ye F."/>
            <person name="Su P."/>
            <person name="Kiefer A.F."/>
            <person name="Nichols A."/>
            <person name="Cepeda A.J."/>
            <person name="Yan W."/>
            <person name="Fan B."/>
            <person name="Jiang Y."/>
            <person name="Adhikari A."/>
            <person name="Zheng C.-J."/>
            <person name="Schuster L."/>
            <person name="Cowan T.M."/>
            <person name="Smanski M.J."/>
            <person name="Chevrette M.G."/>
            <person name="De Carvalho L.P.S."/>
            <person name="Shen B."/>
        </authorList>
    </citation>
    <scope>NUCLEOTIDE SEQUENCE [LARGE SCALE GENOMIC DNA]</scope>
    <source>
        <strain evidence="6 7">NPDC019275</strain>
    </source>
</reference>
<comment type="caution">
    <text evidence="6">The sequence shown here is derived from an EMBL/GenBank/DDBJ whole genome shotgun (WGS) entry which is preliminary data.</text>
</comment>
<dbReference type="SUPFAM" id="SSF46689">
    <property type="entry name" value="Homeodomain-like"/>
    <property type="match status" value="1"/>
</dbReference>
<evidence type="ECO:0000256" key="3">
    <source>
        <dbReference type="ARBA" id="ARBA00023163"/>
    </source>
</evidence>
<keyword evidence="7" id="KW-1185">Reference proteome</keyword>
<feature type="region of interest" description="Disordered" evidence="4">
    <location>
        <begin position="186"/>
        <end position="215"/>
    </location>
</feature>
<dbReference type="InterPro" id="IPR009057">
    <property type="entry name" value="Homeodomain-like_sf"/>
</dbReference>
<dbReference type="PROSITE" id="PS01124">
    <property type="entry name" value="HTH_ARAC_FAMILY_2"/>
    <property type="match status" value="1"/>
</dbReference>
<dbReference type="SMART" id="SM00342">
    <property type="entry name" value="HTH_ARAC"/>
    <property type="match status" value="1"/>
</dbReference>
<keyword evidence="2" id="KW-0238">DNA-binding</keyword>
<dbReference type="InterPro" id="IPR018060">
    <property type="entry name" value="HTH_AraC"/>
</dbReference>
<name>A0ABW7X535_9NOCA</name>
<dbReference type="RefSeq" id="WP_397093571.1">
    <property type="nucleotide sequence ID" value="NZ_JBIRYO010000015.1"/>
</dbReference>
<gene>
    <name evidence="6" type="ORF">ACH49W_22865</name>
</gene>
<evidence type="ECO:0000259" key="5">
    <source>
        <dbReference type="PROSITE" id="PS01124"/>
    </source>
</evidence>
<evidence type="ECO:0000313" key="6">
    <source>
        <dbReference type="EMBL" id="MFI2476231.1"/>
    </source>
</evidence>